<dbReference type="EMBL" id="JAUJYO010000004">
    <property type="protein sequence ID" value="KAK1318458.1"/>
    <property type="molecule type" value="Genomic_DNA"/>
</dbReference>
<dbReference type="Proteomes" id="UP001180020">
    <property type="component" value="Unassembled WGS sequence"/>
</dbReference>
<sequence length="126" mass="14912">MASMKLSYQRLKKQPSYIEEDKVLQGEGELDALERRYKRWLRLRWAAPRRPRVRVPSLAKALRRKAKAACSRLRLSFGRVVKRLRESRSHMGELFAGNYLFMQVNPSSFKSYYDHNKILYVNGVHV</sequence>
<reference evidence="1" key="2">
    <citation type="submission" date="2023-06" db="EMBL/GenBank/DDBJ databases">
        <authorList>
            <person name="Ma L."/>
            <person name="Liu K.-W."/>
            <person name="Li Z."/>
            <person name="Hsiao Y.-Y."/>
            <person name="Qi Y."/>
            <person name="Fu T."/>
            <person name="Tang G."/>
            <person name="Zhang D."/>
            <person name="Sun W.-H."/>
            <person name="Liu D.-K."/>
            <person name="Li Y."/>
            <person name="Chen G.-Z."/>
            <person name="Liu X.-D."/>
            <person name="Liao X.-Y."/>
            <person name="Jiang Y.-T."/>
            <person name="Yu X."/>
            <person name="Hao Y."/>
            <person name="Huang J."/>
            <person name="Zhao X.-W."/>
            <person name="Ke S."/>
            <person name="Chen Y.-Y."/>
            <person name="Wu W.-L."/>
            <person name="Hsu J.-L."/>
            <person name="Lin Y.-F."/>
            <person name="Huang M.-D."/>
            <person name="Li C.-Y."/>
            <person name="Huang L."/>
            <person name="Wang Z.-W."/>
            <person name="Zhao X."/>
            <person name="Zhong W.-Y."/>
            <person name="Peng D.-H."/>
            <person name="Ahmad S."/>
            <person name="Lan S."/>
            <person name="Zhang J.-S."/>
            <person name="Tsai W.-C."/>
            <person name="Van De Peer Y."/>
            <person name="Liu Z.-J."/>
        </authorList>
    </citation>
    <scope>NUCLEOTIDE SEQUENCE</scope>
    <source>
        <strain evidence="1">CP</strain>
        <tissue evidence="1">Leaves</tissue>
    </source>
</reference>
<proteinExistence type="predicted"/>
<reference evidence="1" key="1">
    <citation type="journal article" date="2023" name="Nat. Commun.">
        <title>Diploid and tetraploid genomes of Acorus and the evolution of monocots.</title>
        <authorList>
            <person name="Ma L."/>
            <person name="Liu K.W."/>
            <person name="Li Z."/>
            <person name="Hsiao Y.Y."/>
            <person name="Qi Y."/>
            <person name="Fu T."/>
            <person name="Tang G.D."/>
            <person name="Zhang D."/>
            <person name="Sun W.H."/>
            <person name="Liu D.K."/>
            <person name="Li Y."/>
            <person name="Chen G.Z."/>
            <person name="Liu X.D."/>
            <person name="Liao X.Y."/>
            <person name="Jiang Y.T."/>
            <person name="Yu X."/>
            <person name="Hao Y."/>
            <person name="Huang J."/>
            <person name="Zhao X.W."/>
            <person name="Ke S."/>
            <person name="Chen Y.Y."/>
            <person name="Wu W.L."/>
            <person name="Hsu J.L."/>
            <person name="Lin Y.F."/>
            <person name="Huang M.D."/>
            <person name="Li C.Y."/>
            <person name="Huang L."/>
            <person name="Wang Z.W."/>
            <person name="Zhao X."/>
            <person name="Zhong W.Y."/>
            <person name="Peng D.H."/>
            <person name="Ahmad S."/>
            <person name="Lan S."/>
            <person name="Zhang J.S."/>
            <person name="Tsai W.C."/>
            <person name="Van de Peer Y."/>
            <person name="Liu Z.J."/>
        </authorList>
    </citation>
    <scope>NUCLEOTIDE SEQUENCE</scope>
    <source>
        <strain evidence="1">CP</strain>
    </source>
</reference>
<name>A0AAV9F260_ACOCL</name>
<accession>A0AAV9F260</accession>
<evidence type="ECO:0000313" key="2">
    <source>
        <dbReference type="Proteomes" id="UP001180020"/>
    </source>
</evidence>
<protein>
    <submittedName>
        <fullName evidence="1">Uncharacterized protein</fullName>
    </submittedName>
</protein>
<organism evidence="1 2">
    <name type="scientific">Acorus calamus</name>
    <name type="common">Sweet flag</name>
    <dbReference type="NCBI Taxonomy" id="4465"/>
    <lineage>
        <taxon>Eukaryota</taxon>
        <taxon>Viridiplantae</taxon>
        <taxon>Streptophyta</taxon>
        <taxon>Embryophyta</taxon>
        <taxon>Tracheophyta</taxon>
        <taxon>Spermatophyta</taxon>
        <taxon>Magnoliopsida</taxon>
        <taxon>Liliopsida</taxon>
        <taxon>Acoraceae</taxon>
        <taxon>Acorus</taxon>
    </lineage>
</organism>
<dbReference type="PANTHER" id="PTHR36795:SF2">
    <property type="entry name" value="OS01G0938400 PROTEIN"/>
    <property type="match status" value="1"/>
</dbReference>
<comment type="caution">
    <text evidence="1">The sequence shown here is derived from an EMBL/GenBank/DDBJ whole genome shotgun (WGS) entry which is preliminary data.</text>
</comment>
<evidence type="ECO:0000313" key="1">
    <source>
        <dbReference type="EMBL" id="KAK1318458.1"/>
    </source>
</evidence>
<gene>
    <name evidence="1" type="ORF">QJS10_CPB04g01607</name>
</gene>
<dbReference type="PANTHER" id="PTHR36795">
    <property type="entry name" value="OS01G0938400 PROTEIN"/>
    <property type="match status" value="1"/>
</dbReference>
<keyword evidence="2" id="KW-1185">Reference proteome</keyword>
<dbReference type="AlphaFoldDB" id="A0AAV9F260"/>